<keyword evidence="4" id="KW-1133">Transmembrane helix</keyword>
<keyword evidence="4" id="KW-0472">Membrane</keyword>
<evidence type="ECO:0000256" key="3">
    <source>
        <dbReference type="SAM" id="MobiDB-lite"/>
    </source>
</evidence>
<dbReference type="InterPro" id="IPR020904">
    <property type="entry name" value="Sc_DH/Rdtase_CS"/>
</dbReference>
<dbReference type="EMBL" id="BOOA01000006">
    <property type="protein sequence ID" value="GIH22746.1"/>
    <property type="molecule type" value="Genomic_DNA"/>
</dbReference>
<dbReference type="GO" id="GO:0016491">
    <property type="term" value="F:oxidoreductase activity"/>
    <property type="evidence" value="ECO:0007669"/>
    <property type="project" value="UniProtKB-KW"/>
</dbReference>
<comment type="similarity">
    <text evidence="1">Belongs to the short-chain dehydrogenases/reductases (SDR) family.</text>
</comment>
<dbReference type="AlphaFoldDB" id="A0A919Q719"/>
<dbReference type="InterPro" id="IPR036291">
    <property type="entry name" value="NAD(P)-bd_dom_sf"/>
</dbReference>
<dbReference type="PRINTS" id="PR00081">
    <property type="entry name" value="GDHRDH"/>
</dbReference>
<evidence type="ECO:0000256" key="4">
    <source>
        <dbReference type="SAM" id="Phobius"/>
    </source>
</evidence>
<comment type="caution">
    <text evidence="5">The sequence shown here is derived from an EMBL/GenBank/DDBJ whole genome shotgun (WGS) entry which is preliminary data.</text>
</comment>
<gene>
    <name evidence="5" type="ORF">Aph01nite_10560</name>
</gene>
<accession>A0A919Q719</accession>
<protein>
    <submittedName>
        <fullName evidence="5">Short-chain dehydrogenase</fullName>
    </submittedName>
</protein>
<dbReference type="Gene3D" id="3.40.50.720">
    <property type="entry name" value="NAD(P)-binding Rossmann-like Domain"/>
    <property type="match status" value="1"/>
</dbReference>
<reference evidence="5" key="1">
    <citation type="submission" date="2021-01" db="EMBL/GenBank/DDBJ databases">
        <title>Whole genome shotgun sequence of Acrocarpospora phusangensis NBRC 108782.</title>
        <authorList>
            <person name="Komaki H."/>
            <person name="Tamura T."/>
        </authorList>
    </citation>
    <scope>NUCLEOTIDE SEQUENCE</scope>
    <source>
        <strain evidence="5">NBRC 108782</strain>
    </source>
</reference>
<dbReference type="Pfam" id="PF00106">
    <property type="entry name" value="adh_short"/>
    <property type="match status" value="1"/>
</dbReference>
<name>A0A919Q719_9ACTN</name>
<dbReference type="InterPro" id="IPR002347">
    <property type="entry name" value="SDR_fam"/>
</dbReference>
<evidence type="ECO:0000313" key="6">
    <source>
        <dbReference type="Proteomes" id="UP000640052"/>
    </source>
</evidence>
<feature type="transmembrane region" description="Helical" evidence="4">
    <location>
        <begin position="312"/>
        <end position="334"/>
    </location>
</feature>
<keyword evidence="6" id="KW-1185">Reference proteome</keyword>
<dbReference type="NCBIfam" id="NF005495">
    <property type="entry name" value="PRK07109.1"/>
    <property type="match status" value="1"/>
</dbReference>
<dbReference type="PROSITE" id="PS00061">
    <property type="entry name" value="ADH_SHORT"/>
    <property type="match status" value="1"/>
</dbReference>
<dbReference type="SUPFAM" id="SSF51735">
    <property type="entry name" value="NAD(P)-binding Rossmann-fold domains"/>
    <property type="match status" value="1"/>
</dbReference>
<evidence type="ECO:0000256" key="2">
    <source>
        <dbReference type="ARBA" id="ARBA00023002"/>
    </source>
</evidence>
<keyword evidence="2" id="KW-0560">Oxidoreductase</keyword>
<evidence type="ECO:0000256" key="1">
    <source>
        <dbReference type="ARBA" id="ARBA00006484"/>
    </source>
</evidence>
<sequence length="339" mass="36183">MGDKDQSPQVVVVTGASGGVGRAVATAYGERHAKVALLARGVKGLAAAAGQVRQGGGTALEIPVDVADFAQVDAAAEQVEAELGPIDVWVNVAFTSVFARFTDIRPEEYRRVTEVSYLGYVHGTMAALKRMRPRNRGTIVQVGSALAYRGIPLQSAYCGAKHAIQGFNEALRCELLHDHSGIRVTMPQLPAVNTPQFSWVLSRLPRQAQPVPPIYQPEVAARAILYAADHPGRREYWVGASTMATLLANAVAPGLLDRYLARTGFTVQQTDKPKPPGQAANLWEPADGPEGHDYGAHGAFDQRSSGRSPQSWASMHHALVACLGGALVAAGVVLRKRSR</sequence>
<evidence type="ECO:0000313" key="5">
    <source>
        <dbReference type="EMBL" id="GIH22746.1"/>
    </source>
</evidence>
<organism evidence="5 6">
    <name type="scientific">Acrocarpospora phusangensis</name>
    <dbReference type="NCBI Taxonomy" id="1070424"/>
    <lineage>
        <taxon>Bacteria</taxon>
        <taxon>Bacillati</taxon>
        <taxon>Actinomycetota</taxon>
        <taxon>Actinomycetes</taxon>
        <taxon>Streptosporangiales</taxon>
        <taxon>Streptosporangiaceae</taxon>
        <taxon>Acrocarpospora</taxon>
    </lineage>
</organism>
<feature type="region of interest" description="Disordered" evidence="3">
    <location>
        <begin position="267"/>
        <end position="309"/>
    </location>
</feature>
<dbReference type="PANTHER" id="PTHR44196">
    <property type="entry name" value="DEHYDROGENASE/REDUCTASE SDR FAMILY MEMBER 7B"/>
    <property type="match status" value="1"/>
</dbReference>
<proteinExistence type="inferred from homology"/>
<dbReference type="GO" id="GO:0016020">
    <property type="term" value="C:membrane"/>
    <property type="evidence" value="ECO:0007669"/>
    <property type="project" value="TreeGrafter"/>
</dbReference>
<dbReference type="RefSeq" id="WP_204039584.1">
    <property type="nucleotide sequence ID" value="NZ_BOOA01000006.1"/>
</dbReference>
<dbReference type="PANTHER" id="PTHR44196:SF1">
    <property type="entry name" value="DEHYDROGENASE_REDUCTASE SDR FAMILY MEMBER 7B"/>
    <property type="match status" value="1"/>
</dbReference>
<keyword evidence="4" id="KW-0812">Transmembrane</keyword>
<dbReference type="Proteomes" id="UP000640052">
    <property type="component" value="Unassembled WGS sequence"/>
</dbReference>